<evidence type="ECO:0000313" key="3">
    <source>
        <dbReference type="EMBL" id="MCT2042208.1"/>
    </source>
</evidence>
<dbReference type="PANTHER" id="PTHR42924:SF11">
    <property type="entry name" value="POLYMERASE_HISTIDINOL PHOSPHATASE N-TERMINAL DOMAIN-CONTAINING PROTEIN"/>
    <property type="match status" value="1"/>
</dbReference>
<dbReference type="SMART" id="SM00481">
    <property type="entry name" value="POLIIIAc"/>
    <property type="match status" value="1"/>
</dbReference>
<evidence type="ECO:0000313" key="4">
    <source>
        <dbReference type="Proteomes" id="UP001525379"/>
    </source>
</evidence>
<feature type="region of interest" description="Disordered" evidence="1">
    <location>
        <begin position="516"/>
        <end position="547"/>
    </location>
</feature>
<feature type="domain" description="Polymerase/histidinol phosphatase N-terminal" evidence="2">
    <location>
        <begin position="60"/>
        <end position="136"/>
    </location>
</feature>
<keyword evidence="4" id="KW-1185">Reference proteome</keyword>
<dbReference type="EMBL" id="JALXSQ010000005">
    <property type="protein sequence ID" value="MCT2042208.1"/>
    <property type="molecule type" value="Genomic_DNA"/>
</dbReference>
<dbReference type="Gene3D" id="3.20.20.140">
    <property type="entry name" value="Metal-dependent hydrolases"/>
    <property type="match status" value="1"/>
</dbReference>
<dbReference type="InterPro" id="IPR003141">
    <property type="entry name" value="Pol/His_phosphatase_N"/>
</dbReference>
<dbReference type="InterPro" id="IPR052018">
    <property type="entry name" value="PHP_domain"/>
</dbReference>
<dbReference type="PROSITE" id="PS51318">
    <property type="entry name" value="TAT"/>
    <property type="match status" value="1"/>
</dbReference>
<gene>
    <name evidence="3" type="ORF">M3D15_02465</name>
</gene>
<dbReference type="InterPro" id="IPR006311">
    <property type="entry name" value="TAT_signal"/>
</dbReference>
<dbReference type="Pfam" id="PF02811">
    <property type="entry name" value="PHP"/>
    <property type="match status" value="1"/>
</dbReference>
<dbReference type="InterPro" id="IPR004013">
    <property type="entry name" value="PHP_dom"/>
</dbReference>
<protein>
    <submittedName>
        <fullName evidence="3">PHP domain-containing protein</fullName>
    </submittedName>
</protein>
<evidence type="ECO:0000256" key="1">
    <source>
        <dbReference type="SAM" id="MobiDB-lite"/>
    </source>
</evidence>
<dbReference type="PANTHER" id="PTHR42924">
    <property type="entry name" value="EXONUCLEASE"/>
    <property type="match status" value="1"/>
</dbReference>
<dbReference type="RefSeq" id="WP_260103821.1">
    <property type="nucleotide sequence ID" value="NZ_JALXSQ010000005.1"/>
</dbReference>
<reference evidence="3 4" key="1">
    <citation type="submission" date="2022-04" db="EMBL/GenBank/DDBJ databases">
        <title>Human microbiome associated bacterial genomes.</title>
        <authorList>
            <person name="Sandstrom S."/>
            <person name="Salamzade R."/>
            <person name="Kalan L.R."/>
        </authorList>
    </citation>
    <scope>NUCLEOTIDE SEQUENCE [LARGE SCALE GENOMIC DNA]</scope>
    <source>
        <strain evidence="4">p3-SID1799</strain>
    </source>
</reference>
<sequence length="569" mass="62547">MSDDALDELSLSRRRLMQAAAAIAGTMALGAAGTSQAPAAMAAPLAPRVNNTGEYDYLVGDHHVHSQYSYDAKYKISMQLDNAEKFGLDWMAFTDHSNIGYANRGGLLNSHAEIVRERGARPNLMIFQGLEWWIPGAEHGTLLVPPCTNDTRLIRLFQLAHDGRLNGMEKPERGTQQEQDWEAKAVKAIQWLKTQRDNGFVDDIVVLANHPMRLGINSPHEMRAWRDTAPELFIGMEGAPGAQAYAYSTNVDPGDVRGEYTNGPGGSYGQSTYLGYAEALYKTFGGFDSMTALVGGLWDSMLAEGKPFWITSNSDNHLTARDTWRFDETKYPDTPAYQAAGSERKKYEVAGRRPDPVATNTPQGGSDFWPGQFSRTHTGVTERSYRGVLDAMRAGRMWVDHGHLINGFEARVRVVGSAERGVTLGGRLQAPKGSDIEIELTVTPTTYANSFGITPKLAHLDIIEGLVTGPVTDPDTLTTPNTKVREQIDTSSNGSEPFTIKRVLRGVDSSRYVRFRGSDGRRNGPGYYGADIDPAGPQPHGYDVSSTADEGNPWLDTWFYSNPIFIDVK</sequence>
<comment type="caution">
    <text evidence="3">The sequence shown here is derived from an EMBL/GenBank/DDBJ whole genome shotgun (WGS) entry which is preliminary data.</text>
</comment>
<evidence type="ECO:0000259" key="2">
    <source>
        <dbReference type="SMART" id="SM00481"/>
    </source>
</evidence>
<proteinExistence type="predicted"/>
<organism evidence="3 4">
    <name type="scientific">Pseudoclavibacter albus</name>
    <dbReference type="NCBI Taxonomy" id="272241"/>
    <lineage>
        <taxon>Bacteria</taxon>
        <taxon>Bacillati</taxon>
        <taxon>Actinomycetota</taxon>
        <taxon>Actinomycetes</taxon>
        <taxon>Micrococcales</taxon>
        <taxon>Microbacteriaceae</taxon>
        <taxon>Pseudoclavibacter</taxon>
    </lineage>
</organism>
<feature type="compositionally biased region" description="Basic and acidic residues" evidence="1">
    <location>
        <begin position="342"/>
        <end position="355"/>
    </location>
</feature>
<dbReference type="SUPFAM" id="SSF89550">
    <property type="entry name" value="PHP domain-like"/>
    <property type="match status" value="1"/>
</dbReference>
<dbReference type="Proteomes" id="UP001525379">
    <property type="component" value="Unassembled WGS sequence"/>
</dbReference>
<feature type="region of interest" description="Disordered" evidence="1">
    <location>
        <begin position="339"/>
        <end position="369"/>
    </location>
</feature>
<dbReference type="InterPro" id="IPR016195">
    <property type="entry name" value="Pol/histidinol_Pase-like"/>
</dbReference>
<dbReference type="CDD" id="cd07432">
    <property type="entry name" value="PHP_HisPPase"/>
    <property type="match status" value="1"/>
</dbReference>
<name>A0ABT2HV64_9MICO</name>
<accession>A0ABT2HV64</accession>